<dbReference type="SMART" id="SM01329">
    <property type="entry name" value="Iso_dh"/>
    <property type="match status" value="1"/>
</dbReference>
<name>A0A6J6D4G5_9ZZZZ</name>
<evidence type="ECO:0000313" key="15">
    <source>
        <dbReference type="EMBL" id="CAB4691641.1"/>
    </source>
</evidence>
<dbReference type="Pfam" id="PF00180">
    <property type="entry name" value="Iso_dh"/>
    <property type="match status" value="1"/>
</dbReference>
<dbReference type="InterPro" id="IPR019818">
    <property type="entry name" value="IsoCit/isopropylmalate_DH_CS"/>
</dbReference>
<dbReference type="NCBIfam" id="NF006156">
    <property type="entry name" value="PRK08299.1"/>
    <property type="match status" value="1"/>
</dbReference>
<evidence type="ECO:0000256" key="8">
    <source>
        <dbReference type="ARBA" id="ARBA00022842"/>
    </source>
</evidence>
<dbReference type="AlphaFoldDB" id="A0A6J6D4G5"/>
<keyword evidence="5" id="KW-0329">Glyoxylate bypass</keyword>
<accession>A0A6J6D4G5</accession>
<reference evidence="13" key="1">
    <citation type="submission" date="2020-05" db="EMBL/GenBank/DDBJ databases">
        <authorList>
            <person name="Chiriac C."/>
            <person name="Salcher M."/>
            <person name="Ghai R."/>
            <person name="Kavagutti S V."/>
        </authorList>
    </citation>
    <scope>NUCLEOTIDE SEQUENCE</scope>
</reference>
<dbReference type="GO" id="GO:0000287">
    <property type="term" value="F:magnesium ion binding"/>
    <property type="evidence" value="ECO:0007669"/>
    <property type="project" value="InterPro"/>
</dbReference>
<proteinExistence type="inferred from homology"/>
<keyword evidence="7" id="KW-0479">Metal-binding</keyword>
<dbReference type="PANTHER" id="PTHR11822">
    <property type="entry name" value="NADP-SPECIFIC ISOCITRATE DEHYDROGENASE"/>
    <property type="match status" value="1"/>
</dbReference>
<dbReference type="GO" id="GO:0004450">
    <property type="term" value="F:isocitrate dehydrogenase (NADP+) activity"/>
    <property type="evidence" value="ECO:0007669"/>
    <property type="project" value="UniProtKB-EC"/>
</dbReference>
<dbReference type="GO" id="GO:0006097">
    <property type="term" value="P:glyoxylate cycle"/>
    <property type="evidence" value="ECO:0007669"/>
    <property type="project" value="UniProtKB-KW"/>
</dbReference>
<dbReference type="EMBL" id="CAEZUT010000010">
    <property type="protein sequence ID" value="CAB4604387.1"/>
    <property type="molecule type" value="Genomic_DNA"/>
</dbReference>
<dbReference type="PIRSF" id="PIRSF000108">
    <property type="entry name" value="IDH_NADP"/>
    <property type="match status" value="1"/>
</dbReference>
<evidence type="ECO:0000256" key="11">
    <source>
        <dbReference type="ARBA" id="ARBA00023211"/>
    </source>
</evidence>
<dbReference type="InterPro" id="IPR024084">
    <property type="entry name" value="IsoPropMal-DH-like_dom"/>
</dbReference>
<keyword evidence="9" id="KW-0521">NADP</keyword>
<keyword evidence="10" id="KW-0560">Oxidoreductase</keyword>
<dbReference type="PROSITE" id="PS00470">
    <property type="entry name" value="IDH_IMDH"/>
    <property type="match status" value="1"/>
</dbReference>
<organism evidence="13">
    <name type="scientific">freshwater metagenome</name>
    <dbReference type="NCBI Taxonomy" id="449393"/>
    <lineage>
        <taxon>unclassified sequences</taxon>
        <taxon>metagenomes</taxon>
        <taxon>ecological metagenomes</taxon>
    </lineage>
</organism>
<evidence type="ECO:0000259" key="12">
    <source>
        <dbReference type="SMART" id="SM01329"/>
    </source>
</evidence>
<evidence type="ECO:0000256" key="5">
    <source>
        <dbReference type="ARBA" id="ARBA00022435"/>
    </source>
</evidence>
<keyword evidence="8" id="KW-0460">Magnesium</keyword>
<dbReference type="GO" id="GO:0006099">
    <property type="term" value="P:tricarboxylic acid cycle"/>
    <property type="evidence" value="ECO:0007669"/>
    <property type="project" value="UniProtKB-KW"/>
</dbReference>
<dbReference type="PANTHER" id="PTHR11822:SF21">
    <property type="entry name" value="ISOCITRATE DEHYDROGENASE [NADP], MITOCHONDRIAL"/>
    <property type="match status" value="1"/>
</dbReference>
<evidence type="ECO:0000256" key="1">
    <source>
        <dbReference type="ARBA" id="ARBA00001936"/>
    </source>
</evidence>
<dbReference type="EMBL" id="CAEZSY010000098">
    <property type="protein sequence ID" value="CAB4557609.1"/>
    <property type="molecule type" value="Genomic_DNA"/>
</dbReference>
<comment type="cofactor">
    <cofactor evidence="2">
        <name>Mg(2+)</name>
        <dbReference type="ChEBI" id="CHEBI:18420"/>
    </cofactor>
</comment>
<sequence length="404" mass="45421">MNKIKVEGTVVELDGDEMTRIIWQFIKDSLILPYLDVNLEYYDLGIEHRDATNDQVTIDSAHAIQKHGVGVKCATITPDEARVKEFNLKQMWKSPNGTIRNILGGVIFREPIIIKNVPRLIPHWTKPIVIGRHAFGDQYKATDFRVPGAGKLTVTFTPTDGSKPMEFNVFDFPSSGVAMAMYNLDDSIRDFARASFNYGLVRNYPVFLSTKNTILKAYDGRFKDIFAEVFEKEFKTQFDKAGLEYDHRLIDDMVATSLRWEGGYIWACKNYDGDVQSDTVAQGYGSLGLMTSVLMSPDGRTVEAEAAHGTVTRHFRDHQAGKATSTNPIASIFAWTQGLQHRAKLDNTPKVAEFAKTLERVCIETVESGKMTKDLALLISNDAPWQNTQEFLSSIDENLKKVMA</sequence>
<dbReference type="GO" id="GO:0006102">
    <property type="term" value="P:isocitrate metabolic process"/>
    <property type="evidence" value="ECO:0007669"/>
    <property type="project" value="InterPro"/>
</dbReference>
<dbReference type="EMBL" id="CAFAAW010000061">
    <property type="protein sequence ID" value="CAB4811267.1"/>
    <property type="molecule type" value="Genomic_DNA"/>
</dbReference>
<dbReference type="GO" id="GO:0051287">
    <property type="term" value="F:NAD binding"/>
    <property type="evidence" value="ECO:0007669"/>
    <property type="project" value="InterPro"/>
</dbReference>
<evidence type="ECO:0000256" key="9">
    <source>
        <dbReference type="ARBA" id="ARBA00022857"/>
    </source>
</evidence>
<evidence type="ECO:0000256" key="4">
    <source>
        <dbReference type="ARBA" id="ARBA00013013"/>
    </source>
</evidence>
<evidence type="ECO:0000256" key="3">
    <source>
        <dbReference type="ARBA" id="ARBA00007769"/>
    </source>
</evidence>
<dbReference type="EMBL" id="CAEZXU010000008">
    <property type="protein sequence ID" value="CAB4691641.1"/>
    <property type="molecule type" value="Genomic_DNA"/>
</dbReference>
<evidence type="ECO:0000256" key="10">
    <source>
        <dbReference type="ARBA" id="ARBA00023002"/>
    </source>
</evidence>
<evidence type="ECO:0000256" key="6">
    <source>
        <dbReference type="ARBA" id="ARBA00022532"/>
    </source>
</evidence>
<evidence type="ECO:0000313" key="14">
    <source>
        <dbReference type="EMBL" id="CAB4604387.1"/>
    </source>
</evidence>
<protein>
    <recommendedName>
        <fullName evidence="4">isocitrate dehydrogenase (NADP(+))</fullName>
        <ecNumber evidence="4">1.1.1.42</ecNumber>
    </recommendedName>
</protein>
<dbReference type="EC" id="1.1.1.42" evidence="4"/>
<dbReference type="NCBIfam" id="TIGR00127">
    <property type="entry name" value="nadp_idh_euk"/>
    <property type="match status" value="1"/>
</dbReference>
<keyword evidence="11" id="KW-0464">Manganese</keyword>
<comment type="cofactor">
    <cofactor evidence="1">
        <name>Mn(2+)</name>
        <dbReference type="ChEBI" id="CHEBI:29035"/>
    </cofactor>
</comment>
<gene>
    <name evidence="13" type="ORF">UFOPK1509_00686</name>
    <name evidence="14" type="ORF">UFOPK1854_00177</name>
    <name evidence="15" type="ORF">UFOPK2592_00237</name>
    <name evidence="16" type="ORF">UFOPK3120_00608</name>
</gene>
<evidence type="ECO:0000256" key="7">
    <source>
        <dbReference type="ARBA" id="ARBA00022723"/>
    </source>
</evidence>
<dbReference type="FunFam" id="3.40.718.10:FF:000002">
    <property type="entry name" value="Isocitrate dehydrogenase [NADP]"/>
    <property type="match status" value="1"/>
</dbReference>
<keyword evidence="6" id="KW-0816">Tricarboxylic acid cycle</keyword>
<evidence type="ECO:0000256" key="2">
    <source>
        <dbReference type="ARBA" id="ARBA00001946"/>
    </source>
</evidence>
<comment type="similarity">
    <text evidence="3">Belongs to the isocitrate and isopropylmalate dehydrogenases family.</text>
</comment>
<dbReference type="SUPFAM" id="SSF53659">
    <property type="entry name" value="Isocitrate/Isopropylmalate dehydrogenase-like"/>
    <property type="match status" value="1"/>
</dbReference>
<dbReference type="Gene3D" id="3.40.718.10">
    <property type="entry name" value="Isopropylmalate Dehydrogenase"/>
    <property type="match status" value="1"/>
</dbReference>
<evidence type="ECO:0000313" key="16">
    <source>
        <dbReference type="EMBL" id="CAB4811267.1"/>
    </source>
</evidence>
<dbReference type="InterPro" id="IPR004790">
    <property type="entry name" value="Isocitrate_DH_NADP"/>
</dbReference>
<evidence type="ECO:0000313" key="13">
    <source>
        <dbReference type="EMBL" id="CAB4557609.1"/>
    </source>
</evidence>
<feature type="domain" description="Isopropylmalate dehydrogenase-like" evidence="12">
    <location>
        <begin position="9"/>
        <end position="395"/>
    </location>
</feature>